<dbReference type="Gene3D" id="2.40.70.10">
    <property type="entry name" value="Acid Proteases"/>
    <property type="match status" value="1"/>
</dbReference>
<sequence>LATVRRSHGGGPWGTVVPPAGVVVVCGDPVRLLTCQDRTPDLASPAFCNPANKLCGVSLSYADGSAADGDLASDICRVGHSPPLRALFSCVGYTMSSSGEDAVTAGILGMNRGGDSAALPFPVPLNYTPLIQISLPLLYFDRVAYSVQLEASVSEAPSSPSPSPSSSPTTPAPARPLSTPVASSPSSS</sequence>
<dbReference type="AlphaFoldDB" id="A0A843XNX9"/>
<accession>A0A843XNX9</accession>
<evidence type="ECO:0000313" key="3">
    <source>
        <dbReference type="Proteomes" id="UP000652761"/>
    </source>
</evidence>
<name>A0A843XNX9_COLES</name>
<gene>
    <name evidence="2" type="ORF">Taro_053709</name>
</gene>
<feature type="non-terminal residue" evidence="2">
    <location>
        <position position="188"/>
    </location>
</feature>
<proteinExistence type="predicted"/>
<dbReference type="EMBL" id="NMUH01010074">
    <property type="protein sequence ID" value="MQM20685.1"/>
    <property type="molecule type" value="Genomic_DNA"/>
</dbReference>
<evidence type="ECO:0000256" key="1">
    <source>
        <dbReference type="SAM" id="MobiDB-lite"/>
    </source>
</evidence>
<feature type="region of interest" description="Disordered" evidence="1">
    <location>
        <begin position="151"/>
        <end position="188"/>
    </location>
</feature>
<dbReference type="Proteomes" id="UP000652761">
    <property type="component" value="Unassembled WGS sequence"/>
</dbReference>
<evidence type="ECO:0000313" key="2">
    <source>
        <dbReference type="EMBL" id="MQM20685.1"/>
    </source>
</evidence>
<keyword evidence="3" id="KW-1185">Reference proteome</keyword>
<feature type="compositionally biased region" description="Low complexity" evidence="1">
    <location>
        <begin position="175"/>
        <end position="188"/>
    </location>
</feature>
<protein>
    <submittedName>
        <fullName evidence="2">Uncharacterized protein</fullName>
    </submittedName>
</protein>
<feature type="compositionally biased region" description="Pro residues" evidence="1">
    <location>
        <begin position="159"/>
        <end position="174"/>
    </location>
</feature>
<reference evidence="2" key="1">
    <citation type="submission" date="2017-07" db="EMBL/GenBank/DDBJ databases">
        <title>Taro Niue Genome Assembly and Annotation.</title>
        <authorList>
            <person name="Atibalentja N."/>
            <person name="Keating K."/>
            <person name="Fields C.J."/>
        </authorList>
    </citation>
    <scope>NUCLEOTIDE SEQUENCE</scope>
    <source>
        <strain evidence="2">Niue_2</strain>
        <tissue evidence="2">Leaf</tissue>
    </source>
</reference>
<comment type="caution">
    <text evidence="2">The sequence shown here is derived from an EMBL/GenBank/DDBJ whole genome shotgun (WGS) entry which is preliminary data.</text>
</comment>
<dbReference type="SUPFAM" id="SSF50630">
    <property type="entry name" value="Acid proteases"/>
    <property type="match status" value="1"/>
</dbReference>
<organism evidence="2 3">
    <name type="scientific">Colocasia esculenta</name>
    <name type="common">Wild taro</name>
    <name type="synonym">Arum esculentum</name>
    <dbReference type="NCBI Taxonomy" id="4460"/>
    <lineage>
        <taxon>Eukaryota</taxon>
        <taxon>Viridiplantae</taxon>
        <taxon>Streptophyta</taxon>
        <taxon>Embryophyta</taxon>
        <taxon>Tracheophyta</taxon>
        <taxon>Spermatophyta</taxon>
        <taxon>Magnoliopsida</taxon>
        <taxon>Liliopsida</taxon>
        <taxon>Araceae</taxon>
        <taxon>Aroideae</taxon>
        <taxon>Colocasieae</taxon>
        <taxon>Colocasia</taxon>
    </lineage>
</organism>
<dbReference type="InterPro" id="IPR021109">
    <property type="entry name" value="Peptidase_aspartic_dom_sf"/>
</dbReference>